<dbReference type="InterPro" id="IPR015421">
    <property type="entry name" value="PyrdxlP-dep_Trfase_major"/>
</dbReference>
<keyword evidence="1" id="KW-0663">Pyridoxal phosphate</keyword>
<dbReference type="STRING" id="523849.OCC_00972"/>
<name>H3ZL83_THELN</name>
<evidence type="ECO:0000313" key="4">
    <source>
        <dbReference type="Proteomes" id="UP000015502"/>
    </source>
</evidence>
<dbReference type="KEGG" id="tlt:OCC_00972"/>
<dbReference type="EMBL" id="CP006670">
    <property type="protein sequence ID" value="EHR79286.1"/>
    <property type="molecule type" value="Genomic_DNA"/>
</dbReference>
<dbReference type="PANTHER" id="PTHR43586:SF8">
    <property type="entry name" value="CYSTEINE DESULFURASE 1, CHLOROPLASTIC"/>
    <property type="match status" value="1"/>
</dbReference>
<dbReference type="PANTHER" id="PTHR43586">
    <property type="entry name" value="CYSTEINE DESULFURASE"/>
    <property type="match status" value="1"/>
</dbReference>
<keyword evidence="3" id="KW-0032">Aminotransferase</keyword>
<gene>
    <name evidence="3" type="ORF">OCC_00972</name>
</gene>
<organism evidence="3 4">
    <name type="scientific">Thermococcus litoralis (strain ATCC 51850 / DSM 5473 / JCM 8560 / NS-C)</name>
    <dbReference type="NCBI Taxonomy" id="523849"/>
    <lineage>
        <taxon>Archaea</taxon>
        <taxon>Methanobacteriati</taxon>
        <taxon>Methanobacteriota</taxon>
        <taxon>Thermococci</taxon>
        <taxon>Thermococcales</taxon>
        <taxon>Thermococcaceae</taxon>
        <taxon>Thermococcus</taxon>
    </lineage>
</organism>
<dbReference type="HOGENOM" id="CLU_003433_2_1_2"/>
<dbReference type="PaxDb" id="523849-OCC_00972"/>
<keyword evidence="3" id="KW-0808">Transferase</keyword>
<dbReference type="InterPro" id="IPR015424">
    <property type="entry name" value="PyrdxlP-dep_Trfase"/>
</dbReference>
<dbReference type="InterPro" id="IPR000192">
    <property type="entry name" value="Aminotrans_V_dom"/>
</dbReference>
<protein>
    <submittedName>
        <fullName evidence="3">Aminotransferase</fullName>
    </submittedName>
</protein>
<dbReference type="Gene3D" id="3.90.1150.10">
    <property type="entry name" value="Aspartate Aminotransferase, domain 1"/>
    <property type="match status" value="1"/>
</dbReference>
<evidence type="ECO:0000259" key="2">
    <source>
        <dbReference type="Pfam" id="PF00266"/>
    </source>
</evidence>
<dbReference type="Gene3D" id="3.40.640.10">
    <property type="entry name" value="Type I PLP-dependent aspartate aminotransferase-like (Major domain)"/>
    <property type="match status" value="1"/>
</dbReference>
<dbReference type="OrthoDB" id="9577at2157"/>
<evidence type="ECO:0000313" key="3">
    <source>
        <dbReference type="EMBL" id="EHR79286.1"/>
    </source>
</evidence>
<dbReference type="SUPFAM" id="SSF53383">
    <property type="entry name" value="PLP-dependent transferases"/>
    <property type="match status" value="1"/>
</dbReference>
<dbReference type="GO" id="GO:0008483">
    <property type="term" value="F:transaminase activity"/>
    <property type="evidence" value="ECO:0007669"/>
    <property type="project" value="UniProtKB-KW"/>
</dbReference>
<dbReference type="InterPro" id="IPR015422">
    <property type="entry name" value="PyrdxlP-dep_Trfase_small"/>
</dbReference>
<proteinExistence type="predicted"/>
<sequence>MSIKHLFPGLKNFKAYLNTASAGFLPLTALKRIMDFSSYLVDFKEGADSVDFLDREIMEKVLEEGAKLFHTSKENLTLTIQTTEGLKRLLLSLEPRKGMNIVSFDMEFPSLACLLKSYAKKHRLELRIVKNRGGWYFIEDVEKAVDDSTFAVIGSSVQWISGQRMNLKEISKIAHEHGAWLIADAVQHAGGLVLYPEREGVDAFVAGGEKWLLNPSIGSGIMYISNELIEEASPLAGLLNMKPPMGEWSSWWGMPEKNPWGKFELKNDARKLDFGGGPPYLMATALWGALELINALNIEKIEKHNTKLAGKIRDEALSLGLEVIGNENWENSAIVTIKTGLSYEKEEEIYQQMIAEGIKVSHRGALGHYGIRASPHLYNEMEDVEIFLNSLVDYLSKL</sequence>
<accession>H3ZL83</accession>
<feature type="domain" description="Aminotransferase class V" evidence="2">
    <location>
        <begin position="16"/>
        <end position="387"/>
    </location>
</feature>
<dbReference type="Proteomes" id="UP000015502">
    <property type="component" value="Chromosome"/>
</dbReference>
<dbReference type="AlphaFoldDB" id="H3ZL83"/>
<dbReference type="RefSeq" id="WP_004067120.1">
    <property type="nucleotide sequence ID" value="NC_022084.1"/>
</dbReference>
<evidence type="ECO:0000256" key="1">
    <source>
        <dbReference type="ARBA" id="ARBA00022898"/>
    </source>
</evidence>
<dbReference type="Pfam" id="PF00266">
    <property type="entry name" value="Aminotran_5"/>
    <property type="match status" value="1"/>
</dbReference>
<reference evidence="3 4" key="1">
    <citation type="journal article" date="2012" name="J. Bacteriol.">
        <title>Genome sequence of the model hyperthermophilic archaeon Thermococcus litoralis NS-C.</title>
        <authorList>
            <person name="Gardner A.F."/>
            <person name="Kumar S."/>
            <person name="Perler F.B."/>
        </authorList>
    </citation>
    <scope>NUCLEOTIDE SEQUENCE [LARGE SCALE GENOMIC DNA]</scope>
    <source>
        <strain evidence="4">ATCC 51850 / DSM 5473 / JCM 8560 / NS-C</strain>
    </source>
</reference>
<dbReference type="GeneID" id="16550448"/>
<keyword evidence="4" id="KW-1185">Reference proteome</keyword>